<reference evidence="1" key="1">
    <citation type="journal article" date="2023" name="Science">
        <title>Genome structures resolve the early diversification of teleost fishes.</title>
        <authorList>
            <person name="Parey E."/>
            <person name="Louis A."/>
            <person name="Montfort J."/>
            <person name="Bouchez O."/>
            <person name="Roques C."/>
            <person name="Iampietro C."/>
            <person name="Lluch J."/>
            <person name="Castinel A."/>
            <person name="Donnadieu C."/>
            <person name="Desvignes T."/>
            <person name="Floi Bucao C."/>
            <person name="Jouanno E."/>
            <person name="Wen M."/>
            <person name="Mejri S."/>
            <person name="Dirks R."/>
            <person name="Jansen H."/>
            <person name="Henkel C."/>
            <person name="Chen W.J."/>
            <person name="Zahm M."/>
            <person name="Cabau C."/>
            <person name="Klopp C."/>
            <person name="Thompson A.W."/>
            <person name="Robinson-Rechavi M."/>
            <person name="Braasch I."/>
            <person name="Lecointre G."/>
            <person name="Bobe J."/>
            <person name="Postlethwait J.H."/>
            <person name="Berthelot C."/>
            <person name="Roest Crollius H."/>
            <person name="Guiguen Y."/>
        </authorList>
    </citation>
    <scope>NUCLEOTIDE SEQUENCE</scope>
    <source>
        <strain evidence="1">WJC10195</strain>
    </source>
</reference>
<dbReference type="Proteomes" id="UP001152622">
    <property type="component" value="Chromosome 18"/>
</dbReference>
<dbReference type="EMBL" id="JAINUF010000018">
    <property type="protein sequence ID" value="KAJ8337895.1"/>
    <property type="molecule type" value="Genomic_DNA"/>
</dbReference>
<evidence type="ECO:0000313" key="2">
    <source>
        <dbReference type="Proteomes" id="UP001152622"/>
    </source>
</evidence>
<organism evidence="1 2">
    <name type="scientific">Synaphobranchus kaupii</name>
    <name type="common">Kaup's arrowtooth eel</name>
    <dbReference type="NCBI Taxonomy" id="118154"/>
    <lineage>
        <taxon>Eukaryota</taxon>
        <taxon>Metazoa</taxon>
        <taxon>Chordata</taxon>
        <taxon>Craniata</taxon>
        <taxon>Vertebrata</taxon>
        <taxon>Euteleostomi</taxon>
        <taxon>Actinopterygii</taxon>
        <taxon>Neopterygii</taxon>
        <taxon>Teleostei</taxon>
        <taxon>Anguilliformes</taxon>
        <taxon>Synaphobranchidae</taxon>
        <taxon>Synaphobranchus</taxon>
    </lineage>
</organism>
<keyword evidence="2" id="KW-1185">Reference proteome</keyword>
<accession>A0A9Q1EFL7</accession>
<comment type="caution">
    <text evidence="1">The sequence shown here is derived from an EMBL/GenBank/DDBJ whole genome shotgun (WGS) entry which is preliminary data.</text>
</comment>
<evidence type="ECO:0000313" key="1">
    <source>
        <dbReference type="EMBL" id="KAJ8337895.1"/>
    </source>
</evidence>
<dbReference type="AlphaFoldDB" id="A0A9Q1EFL7"/>
<protein>
    <submittedName>
        <fullName evidence="1">Uncharacterized protein</fullName>
    </submittedName>
</protein>
<dbReference type="OrthoDB" id="10558285at2759"/>
<sequence length="100" mass="11524">MLSRDTRRNGEQRLWFASLTQKDIVLTHCRCAIRADELECYERAGVCQELNCTEIDLDTDEPEIGLTCGAVYTALKPNIEENRKRNVEADNTELHCCFWA</sequence>
<name>A0A9Q1EFL7_SYNKA</name>
<proteinExistence type="predicted"/>
<gene>
    <name evidence="1" type="ORF">SKAU_G00368610</name>
</gene>